<keyword evidence="3" id="KW-1185">Reference proteome</keyword>
<evidence type="ECO:0000313" key="3">
    <source>
        <dbReference type="Proteomes" id="UP000606115"/>
    </source>
</evidence>
<proteinExistence type="predicted"/>
<evidence type="ECO:0000256" key="1">
    <source>
        <dbReference type="SAM" id="MobiDB-lite"/>
    </source>
</evidence>
<dbReference type="Proteomes" id="UP000606115">
    <property type="component" value="Unassembled WGS sequence"/>
</dbReference>
<comment type="caution">
    <text evidence="2">The sequence shown here is derived from an EMBL/GenBank/DDBJ whole genome shotgun (WGS) entry which is preliminary data.</text>
</comment>
<feature type="region of interest" description="Disordered" evidence="1">
    <location>
        <begin position="37"/>
        <end position="72"/>
    </location>
</feature>
<accession>A0ABQ2D925</accession>
<sequence>MHGADRRQIADDASQVAKVTAYARFQVIWFSNSHRYAPAGQHRHDNGHGHDMTFCSSQREASREDYKYANAD</sequence>
<name>A0ABQ2D925_9MICC</name>
<dbReference type="EMBL" id="BMKX01000001">
    <property type="protein sequence ID" value="GGJ48735.1"/>
    <property type="molecule type" value="Genomic_DNA"/>
</dbReference>
<reference evidence="3" key="1">
    <citation type="journal article" date="2019" name="Int. J. Syst. Evol. Microbiol.">
        <title>The Global Catalogue of Microorganisms (GCM) 10K type strain sequencing project: providing services to taxonomists for standard genome sequencing and annotation.</title>
        <authorList>
            <consortium name="The Broad Institute Genomics Platform"/>
            <consortium name="The Broad Institute Genome Sequencing Center for Infectious Disease"/>
            <person name="Wu L."/>
            <person name="Ma J."/>
        </authorList>
    </citation>
    <scope>NUCLEOTIDE SEQUENCE [LARGE SCALE GENOMIC DNA]</scope>
    <source>
        <strain evidence="3">CGMCC 1.3685</strain>
    </source>
</reference>
<feature type="compositionally biased region" description="Basic and acidic residues" evidence="1">
    <location>
        <begin position="60"/>
        <end position="72"/>
    </location>
</feature>
<protein>
    <submittedName>
        <fullName evidence="2">Uncharacterized protein</fullName>
    </submittedName>
</protein>
<gene>
    <name evidence="2" type="ORF">GCM10007173_04190</name>
</gene>
<feature type="compositionally biased region" description="Basic and acidic residues" evidence="1">
    <location>
        <begin position="42"/>
        <end position="51"/>
    </location>
</feature>
<organism evidence="2 3">
    <name type="scientific">Glutamicibacter ardleyensis</name>
    <dbReference type="NCBI Taxonomy" id="225894"/>
    <lineage>
        <taxon>Bacteria</taxon>
        <taxon>Bacillati</taxon>
        <taxon>Actinomycetota</taxon>
        <taxon>Actinomycetes</taxon>
        <taxon>Micrococcales</taxon>
        <taxon>Micrococcaceae</taxon>
        <taxon>Glutamicibacter</taxon>
    </lineage>
</organism>
<evidence type="ECO:0000313" key="2">
    <source>
        <dbReference type="EMBL" id="GGJ48735.1"/>
    </source>
</evidence>